<accession>A0A1E7EUU1</accession>
<name>A0A1E7EUU1_9STRA</name>
<gene>
    <name evidence="2" type="ORF">FRACYDRAFT_264067</name>
</gene>
<proteinExistence type="predicted"/>
<protein>
    <submittedName>
        <fullName evidence="2">Uncharacterized protein</fullName>
    </submittedName>
</protein>
<dbReference type="EMBL" id="KV784374">
    <property type="protein sequence ID" value="OEU09788.1"/>
    <property type="molecule type" value="Genomic_DNA"/>
</dbReference>
<feature type="region of interest" description="Disordered" evidence="1">
    <location>
        <begin position="316"/>
        <end position="337"/>
    </location>
</feature>
<dbReference type="Proteomes" id="UP000095751">
    <property type="component" value="Unassembled WGS sequence"/>
</dbReference>
<feature type="compositionally biased region" description="Basic residues" evidence="1">
    <location>
        <begin position="327"/>
        <end position="337"/>
    </location>
</feature>
<dbReference type="InParanoid" id="A0A1E7EUU1"/>
<sequence length="337" mass="38264">MGGKQKLRSDKRKRNTAAAPKKKSAAWKRKLPYGIIGFFLFISFTQQLQQERTNSTSPVKANLSPVINETWHPSDEWVQNCTKDILLQSEAEGEWDVPYYAVIGDCIKFCNCGTNKKNYKEGFSHLYKTRECPLTDGQFNLSKIDEIHEIQSHYTNFTSPEPDVLVVHLRLGDIIETSKASVEEMLISGADPGWKPRNYIMGIKSIREILNNIHSSGAKKVYIVGGSHSKQHWRKSRVYAGCIHRAIQFAGYSTTMRLEGIATDIDFFFVSHARQLVVSVGGYSNLMGKLVEYRGGRLVGRSFSVDWKGPSDYKDNNISKKELNSSKNRRRLSQTQD</sequence>
<dbReference type="AlphaFoldDB" id="A0A1E7EUU1"/>
<organism evidence="2 3">
    <name type="scientific">Fragilariopsis cylindrus CCMP1102</name>
    <dbReference type="NCBI Taxonomy" id="635003"/>
    <lineage>
        <taxon>Eukaryota</taxon>
        <taxon>Sar</taxon>
        <taxon>Stramenopiles</taxon>
        <taxon>Ochrophyta</taxon>
        <taxon>Bacillariophyta</taxon>
        <taxon>Bacillariophyceae</taxon>
        <taxon>Bacillariophycidae</taxon>
        <taxon>Bacillariales</taxon>
        <taxon>Bacillariaceae</taxon>
        <taxon>Fragilariopsis</taxon>
    </lineage>
</organism>
<dbReference type="KEGG" id="fcy:FRACYDRAFT_264067"/>
<evidence type="ECO:0000313" key="2">
    <source>
        <dbReference type="EMBL" id="OEU09788.1"/>
    </source>
</evidence>
<evidence type="ECO:0000256" key="1">
    <source>
        <dbReference type="SAM" id="MobiDB-lite"/>
    </source>
</evidence>
<dbReference type="OrthoDB" id="438233at2759"/>
<feature type="region of interest" description="Disordered" evidence="1">
    <location>
        <begin position="1"/>
        <end position="23"/>
    </location>
</feature>
<keyword evidence="3" id="KW-1185">Reference proteome</keyword>
<evidence type="ECO:0000313" key="3">
    <source>
        <dbReference type="Proteomes" id="UP000095751"/>
    </source>
</evidence>
<reference evidence="2 3" key="1">
    <citation type="submission" date="2016-09" db="EMBL/GenBank/DDBJ databases">
        <title>Extensive genetic diversity and differential bi-allelic expression allows diatom success in the polar Southern Ocean.</title>
        <authorList>
            <consortium name="DOE Joint Genome Institute"/>
            <person name="Mock T."/>
            <person name="Otillar R.P."/>
            <person name="Strauss J."/>
            <person name="Dupont C."/>
            <person name="Frickenhaus S."/>
            <person name="Maumus F."/>
            <person name="Mcmullan M."/>
            <person name="Sanges R."/>
            <person name="Schmutz J."/>
            <person name="Toseland A."/>
            <person name="Valas R."/>
            <person name="Veluchamy A."/>
            <person name="Ward B.J."/>
            <person name="Allen A."/>
            <person name="Barry K."/>
            <person name="Falciatore A."/>
            <person name="Ferrante M."/>
            <person name="Fortunato A.E."/>
            <person name="Gloeckner G."/>
            <person name="Gruber A."/>
            <person name="Hipkin R."/>
            <person name="Janech M."/>
            <person name="Kroth P."/>
            <person name="Leese F."/>
            <person name="Lindquist E."/>
            <person name="Lyon B.R."/>
            <person name="Martin J."/>
            <person name="Mayer C."/>
            <person name="Parker M."/>
            <person name="Quesneville H."/>
            <person name="Raymond J."/>
            <person name="Uhlig C."/>
            <person name="Valentin K.U."/>
            <person name="Worden A.Z."/>
            <person name="Armbrust E.V."/>
            <person name="Bowler C."/>
            <person name="Green B."/>
            <person name="Moulton V."/>
            <person name="Van Oosterhout C."/>
            <person name="Grigoriev I."/>
        </authorList>
    </citation>
    <scope>NUCLEOTIDE SEQUENCE [LARGE SCALE GENOMIC DNA]</scope>
    <source>
        <strain evidence="2 3">CCMP1102</strain>
    </source>
</reference>